<dbReference type="InterPro" id="IPR036005">
    <property type="entry name" value="Creatinase/aminopeptidase-like"/>
</dbReference>
<dbReference type="Gene3D" id="3.40.350.10">
    <property type="entry name" value="Creatinase/prolidase N-terminal domain"/>
    <property type="match status" value="1"/>
</dbReference>
<proteinExistence type="inferred from homology"/>
<protein>
    <submittedName>
        <fullName evidence="6">Xaa-Pro dipeptidase</fullName>
        <ecNumber evidence="6">3.4.13.9</ecNumber>
    </submittedName>
</protein>
<dbReference type="InterPro" id="IPR001131">
    <property type="entry name" value="Peptidase_M24B_aminopep-P_CS"/>
</dbReference>
<dbReference type="OrthoDB" id="9806388at2"/>
<dbReference type="Gene3D" id="3.90.230.10">
    <property type="entry name" value="Creatinase/methionine aminopeptidase superfamily"/>
    <property type="match status" value="1"/>
</dbReference>
<gene>
    <name evidence="6" type="primary">pepQ2</name>
    <name evidence="6" type="ORF">CCHOA_06350</name>
</gene>
<dbReference type="PANTHER" id="PTHR46112:SF8">
    <property type="entry name" value="CYTOPLASMIC PEPTIDASE PEPQ-RELATED"/>
    <property type="match status" value="1"/>
</dbReference>
<accession>A0A3G6J718</accession>
<feature type="domain" description="Creatinase N-terminal" evidence="5">
    <location>
        <begin position="12"/>
        <end position="136"/>
    </location>
</feature>
<keyword evidence="1 3" id="KW-0479">Metal-binding</keyword>
<dbReference type="AlphaFoldDB" id="A0A3G6J718"/>
<evidence type="ECO:0000256" key="2">
    <source>
        <dbReference type="ARBA" id="ARBA00022801"/>
    </source>
</evidence>
<dbReference type="EMBL" id="CP033896">
    <property type="protein sequence ID" value="AZA13669.1"/>
    <property type="molecule type" value="Genomic_DNA"/>
</dbReference>
<dbReference type="Pfam" id="PF00557">
    <property type="entry name" value="Peptidase_M24"/>
    <property type="match status" value="1"/>
</dbReference>
<dbReference type="PANTHER" id="PTHR46112">
    <property type="entry name" value="AMINOPEPTIDASE"/>
    <property type="match status" value="1"/>
</dbReference>
<dbReference type="InterPro" id="IPR050659">
    <property type="entry name" value="Peptidase_M24B"/>
</dbReference>
<evidence type="ECO:0000259" key="5">
    <source>
        <dbReference type="Pfam" id="PF01321"/>
    </source>
</evidence>
<sequence>MTMLADTRYSNRRRAVAAAFAGDRLDALVVDHGVHVRYLTGFTGSNGGVLLRKDLSATVATDGRYTTQIAEQVPDLQAITASACAPTLAATVEGPCRLGYEADFTSVSQRNALEEAVGEDVTLVPVTGLVEKVRLIKDEGELDELRAVAALATQALSELIEAGELAVGRTEIAIAADLEYRMRKLGAASTSFDTIVASGVNSSKPHHSASDKVIESGDLVTIDYGALLRGYNSDCTRTFIVGEPTDFAREIYDVVYRAQQAGVERAVAGTACKDVDAACREVIREAGYEQYFVHSTGHGIGLDVHEAPAAAAKSTGELAAGMTLTIEPGVYIPGKGGVRIEDTLIIRDGAAENITTYPKELTVIS</sequence>
<dbReference type="Proteomes" id="UP000269019">
    <property type="component" value="Chromosome"/>
</dbReference>
<evidence type="ECO:0000259" key="4">
    <source>
        <dbReference type="Pfam" id="PF00557"/>
    </source>
</evidence>
<dbReference type="SUPFAM" id="SSF55920">
    <property type="entry name" value="Creatinase/aminopeptidase"/>
    <property type="match status" value="1"/>
</dbReference>
<comment type="similarity">
    <text evidence="3">Belongs to the peptidase M24B family.</text>
</comment>
<keyword evidence="7" id="KW-1185">Reference proteome</keyword>
<reference evidence="6 7" key="1">
    <citation type="submission" date="2018-11" db="EMBL/GenBank/DDBJ databases">
        <authorList>
            <person name="Kleinhagauer T."/>
            <person name="Glaeser S.P."/>
            <person name="Spergser J."/>
            <person name="Ruckert C."/>
            <person name="Kaempfer P."/>
            <person name="Busse H.-J."/>
        </authorList>
    </citation>
    <scope>NUCLEOTIDE SEQUENCE [LARGE SCALE GENOMIC DNA]</scope>
    <source>
        <strain evidence="6 7">200CH</strain>
    </source>
</reference>
<keyword evidence="6" id="KW-0224">Dipeptidase</keyword>
<dbReference type="Pfam" id="PF01321">
    <property type="entry name" value="Creatinase_N"/>
    <property type="match status" value="1"/>
</dbReference>
<dbReference type="GO" id="GO:0046872">
    <property type="term" value="F:metal ion binding"/>
    <property type="evidence" value="ECO:0007669"/>
    <property type="project" value="UniProtKB-KW"/>
</dbReference>
<dbReference type="InterPro" id="IPR029149">
    <property type="entry name" value="Creatin/AminoP/Spt16_N"/>
</dbReference>
<evidence type="ECO:0000256" key="3">
    <source>
        <dbReference type="RuleBase" id="RU000590"/>
    </source>
</evidence>
<dbReference type="RefSeq" id="WP_123928072.1">
    <property type="nucleotide sequence ID" value="NZ_CP033896.1"/>
</dbReference>
<dbReference type="PROSITE" id="PS00491">
    <property type="entry name" value="PROLINE_PEPTIDASE"/>
    <property type="match status" value="1"/>
</dbReference>
<dbReference type="GO" id="GO:0102009">
    <property type="term" value="F:proline dipeptidase activity"/>
    <property type="evidence" value="ECO:0007669"/>
    <property type="project" value="UniProtKB-EC"/>
</dbReference>
<dbReference type="InterPro" id="IPR000994">
    <property type="entry name" value="Pept_M24"/>
</dbReference>
<dbReference type="SUPFAM" id="SSF53092">
    <property type="entry name" value="Creatinase/prolidase N-terminal domain"/>
    <property type="match status" value="1"/>
</dbReference>
<keyword evidence="2 6" id="KW-0378">Hydrolase</keyword>
<feature type="domain" description="Peptidase M24" evidence="4">
    <location>
        <begin position="144"/>
        <end position="347"/>
    </location>
</feature>
<organism evidence="6 7">
    <name type="scientific">Corynebacterium choanae</name>
    <dbReference type="NCBI Taxonomy" id="1862358"/>
    <lineage>
        <taxon>Bacteria</taxon>
        <taxon>Bacillati</taxon>
        <taxon>Actinomycetota</taxon>
        <taxon>Actinomycetes</taxon>
        <taxon>Mycobacteriales</taxon>
        <taxon>Corynebacteriaceae</taxon>
        <taxon>Corynebacterium</taxon>
    </lineage>
</organism>
<evidence type="ECO:0000256" key="1">
    <source>
        <dbReference type="ARBA" id="ARBA00022723"/>
    </source>
</evidence>
<dbReference type="InterPro" id="IPR000587">
    <property type="entry name" value="Creatinase_N"/>
</dbReference>
<name>A0A3G6J718_9CORY</name>
<dbReference type="EC" id="3.4.13.9" evidence="6"/>
<dbReference type="CDD" id="cd01092">
    <property type="entry name" value="APP-like"/>
    <property type="match status" value="1"/>
</dbReference>
<evidence type="ECO:0000313" key="7">
    <source>
        <dbReference type="Proteomes" id="UP000269019"/>
    </source>
</evidence>
<evidence type="ECO:0000313" key="6">
    <source>
        <dbReference type="EMBL" id="AZA13669.1"/>
    </source>
</evidence>
<keyword evidence="6" id="KW-0645">Protease</keyword>
<dbReference type="KEGG" id="ccho:CCHOA_06350"/>